<protein>
    <submittedName>
        <fullName evidence="2">Uncharacterized protein</fullName>
    </submittedName>
</protein>
<feature type="compositionally biased region" description="Basic and acidic residues" evidence="1">
    <location>
        <begin position="47"/>
        <end position="62"/>
    </location>
</feature>
<dbReference type="Proteomes" id="UP000774617">
    <property type="component" value="Unassembled WGS sequence"/>
</dbReference>
<feature type="region of interest" description="Disordered" evidence="1">
    <location>
        <begin position="1"/>
        <end position="73"/>
    </location>
</feature>
<name>A0ABQ8GCC8_9PEZI</name>
<evidence type="ECO:0000256" key="1">
    <source>
        <dbReference type="SAM" id="MobiDB-lite"/>
    </source>
</evidence>
<organism evidence="2 3">
    <name type="scientific">Macrophomina phaseolina</name>
    <dbReference type="NCBI Taxonomy" id="35725"/>
    <lineage>
        <taxon>Eukaryota</taxon>
        <taxon>Fungi</taxon>
        <taxon>Dikarya</taxon>
        <taxon>Ascomycota</taxon>
        <taxon>Pezizomycotina</taxon>
        <taxon>Dothideomycetes</taxon>
        <taxon>Dothideomycetes incertae sedis</taxon>
        <taxon>Botryosphaeriales</taxon>
        <taxon>Botryosphaeriaceae</taxon>
        <taxon>Macrophomina</taxon>
    </lineage>
</organism>
<gene>
    <name evidence="2" type="ORF">B0J12DRAFT_84739</name>
</gene>
<comment type="caution">
    <text evidence="2">The sequence shown here is derived from an EMBL/GenBank/DDBJ whole genome shotgun (WGS) entry which is preliminary data.</text>
</comment>
<keyword evidence="3" id="KW-1185">Reference proteome</keyword>
<dbReference type="EMBL" id="JAGTJR010000012">
    <property type="protein sequence ID" value="KAH7051370.1"/>
    <property type="molecule type" value="Genomic_DNA"/>
</dbReference>
<evidence type="ECO:0000313" key="3">
    <source>
        <dbReference type="Proteomes" id="UP000774617"/>
    </source>
</evidence>
<accession>A0ABQ8GCC8</accession>
<evidence type="ECO:0000313" key="2">
    <source>
        <dbReference type="EMBL" id="KAH7051370.1"/>
    </source>
</evidence>
<reference evidence="2 3" key="1">
    <citation type="journal article" date="2021" name="Nat. Commun.">
        <title>Genetic determinants of endophytism in the Arabidopsis root mycobiome.</title>
        <authorList>
            <person name="Mesny F."/>
            <person name="Miyauchi S."/>
            <person name="Thiergart T."/>
            <person name="Pickel B."/>
            <person name="Atanasova L."/>
            <person name="Karlsson M."/>
            <person name="Huettel B."/>
            <person name="Barry K.W."/>
            <person name="Haridas S."/>
            <person name="Chen C."/>
            <person name="Bauer D."/>
            <person name="Andreopoulos W."/>
            <person name="Pangilinan J."/>
            <person name="LaButti K."/>
            <person name="Riley R."/>
            <person name="Lipzen A."/>
            <person name="Clum A."/>
            <person name="Drula E."/>
            <person name="Henrissat B."/>
            <person name="Kohler A."/>
            <person name="Grigoriev I.V."/>
            <person name="Martin F.M."/>
            <person name="Hacquard S."/>
        </authorList>
    </citation>
    <scope>NUCLEOTIDE SEQUENCE [LARGE SCALE GENOMIC DNA]</scope>
    <source>
        <strain evidence="2 3">MPI-SDFR-AT-0080</strain>
    </source>
</reference>
<sequence>MLCSRSRVKQSEHSRGQPCASRSWQRRRPSRGRPPLPCRKPQSAEPSRADRRGVRQTQRLDGEDPLQGHPAVGVVPRNAAHDVVLDVAHGAAALVGKVLGVAQRHLLARREELLEEPHATASPRAGSWARIPAGCCSEGRAACGRPGWRGDQRPSTLPDFACRGRGLHMRALRTADERQAFRIHVVRESCGRVMAGRRE</sequence>
<proteinExistence type="predicted"/>